<organism evidence="1 2">
    <name type="scientific">Leptolyngbya subtilissima DQ-A4</name>
    <dbReference type="NCBI Taxonomy" id="2933933"/>
    <lineage>
        <taxon>Bacteria</taxon>
        <taxon>Bacillati</taxon>
        <taxon>Cyanobacteriota</taxon>
        <taxon>Cyanophyceae</taxon>
        <taxon>Leptolyngbyales</taxon>
        <taxon>Leptolyngbyaceae</taxon>
        <taxon>Leptolyngbya group</taxon>
        <taxon>Leptolyngbya</taxon>
    </lineage>
</organism>
<dbReference type="RefSeq" id="WP_348251313.1">
    <property type="nucleotide sequence ID" value="NZ_JAMPKX010000007.1"/>
</dbReference>
<gene>
    <name evidence="1" type="ORF">NC992_16125</name>
</gene>
<sequence length="216" mass="22807">MGQRRCLSSLAWSGRKRWFLKAVSPVSGRATLAENPLLGLALVRLSPFPGDVIVMKHPSALGVSLLILVAVTAAVGPSSANGNQSFGVSHQALSAILSRASAKDVMDSYQRQTNTISLDRANLDEPHLLSVSIPTGSSLQGYIEIDGHTRVPLGANSEFIDVSPYLSEAITRVTIVGSYSPPSASVAIAFNGPNTVVQQQTGGTGRINYQLNLLVQ</sequence>
<comment type="caution">
    <text evidence="1">The sequence shown here is derived from an EMBL/GenBank/DDBJ whole genome shotgun (WGS) entry which is preliminary data.</text>
</comment>
<name>A0ABV0K6R7_9CYAN</name>
<keyword evidence="2" id="KW-1185">Reference proteome</keyword>
<protein>
    <submittedName>
        <fullName evidence="1">Uncharacterized protein</fullName>
    </submittedName>
</protein>
<proteinExistence type="predicted"/>
<dbReference type="Proteomes" id="UP001482513">
    <property type="component" value="Unassembled WGS sequence"/>
</dbReference>
<evidence type="ECO:0000313" key="2">
    <source>
        <dbReference type="Proteomes" id="UP001482513"/>
    </source>
</evidence>
<evidence type="ECO:0000313" key="1">
    <source>
        <dbReference type="EMBL" id="MEP0948413.1"/>
    </source>
</evidence>
<accession>A0ABV0K6R7</accession>
<dbReference type="EMBL" id="JAMPKX010000007">
    <property type="protein sequence ID" value="MEP0948413.1"/>
    <property type="molecule type" value="Genomic_DNA"/>
</dbReference>
<reference evidence="1 2" key="1">
    <citation type="submission" date="2022-04" db="EMBL/GenBank/DDBJ databases">
        <title>Positive selection, recombination, and allopatry shape intraspecific diversity of widespread and dominant cyanobacteria.</title>
        <authorList>
            <person name="Wei J."/>
            <person name="Shu W."/>
            <person name="Hu C."/>
        </authorList>
    </citation>
    <scope>NUCLEOTIDE SEQUENCE [LARGE SCALE GENOMIC DNA]</scope>
    <source>
        <strain evidence="1 2">DQ-A4</strain>
    </source>
</reference>